<protein>
    <recommendedName>
        <fullName evidence="4">Transmembrane protein</fullName>
    </recommendedName>
</protein>
<dbReference type="AlphaFoldDB" id="L8GAN3"/>
<dbReference type="InParanoid" id="L8GAN3"/>
<accession>L8GAN3</accession>
<keyword evidence="1" id="KW-0812">Transmembrane</keyword>
<organism evidence="2 3">
    <name type="scientific">Pseudogymnoascus destructans (strain ATCC MYA-4855 / 20631-21)</name>
    <name type="common">Bat white-nose syndrome fungus</name>
    <name type="synonym">Geomyces destructans</name>
    <dbReference type="NCBI Taxonomy" id="658429"/>
    <lineage>
        <taxon>Eukaryota</taxon>
        <taxon>Fungi</taxon>
        <taxon>Dikarya</taxon>
        <taxon>Ascomycota</taxon>
        <taxon>Pezizomycotina</taxon>
        <taxon>Leotiomycetes</taxon>
        <taxon>Thelebolales</taxon>
        <taxon>Thelebolaceae</taxon>
        <taxon>Pseudogymnoascus</taxon>
    </lineage>
</organism>
<evidence type="ECO:0008006" key="4">
    <source>
        <dbReference type="Google" id="ProtNLM"/>
    </source>
</evidence>
<dbReference type="Proteomes" id="UP000011064">
    <property type="component" value="Unassembled WGS sequence"/>
</dbReference>
<dbReference type="HOGENOM" id="CLU_2264877_0_0_1"/>
<sequence length="103" mass="12329">MILMIRGRGCLKVRGGDLRRWSAWFLRFSLRIFIIAVRRRAFGCFIFFFWIASVFFGLDMLVVFFWGLWVASVLMVGGRADGRVITFYMCSFICLFWWNTEWN</sequence>
<reference evidence="3" key="1">
    <citation type="submission" date="2010-09" db="EMBL/GenBank/DDBJ databases">
        <title>The genome sequence of Geomyces destructans 20631-21.</title>
        <authorList>
            <consortium name="The Broad Institute Genome Sequencing Platform"/>
            <person name="Cuomo C.A."/>
            <person name="Blehert D.S."/>
            <person name="Lorch J.M."/>
            <person name="Young S.K."/>
            <person name="Zeng Q."/>
            <person name="Gargeya S."/>
            <person name="Fitzgerald M."/>
            <person name="Haas B."/>
            <person name="Abouelleil A."/>
            <person name="Alvarado L."/>
            <person name="Arachchi H.M."/>
            <person name="Berlin A."/>
            <person name="Brown A."/>
            <person name="Chapman S.B."/>
            <person name="Chen Z."/>
            <person name="Dunbar C."/>
            <person name="Freedman E."/>
            <person name="Gearin G."/>
            <person name="Gellesch M."/>
            <person name="Goldberg J."/>
            <person name="Griggs A."/>
            <person name="Gujja S."/>
            <person name="Heiman D."/>
            <person name="Howarth C."/>
            <person name="Larson L."/>
            <person name="Lui A."/>
            <person name="MacDonald P.J.P."/>
            <person name="Montmayeur A."/>
            <person name="Murphy C."/>
            <person name="Neiman D."/>
            <person name="Pearson M."/>
            <person name="Priest M."/>
            <person name="Roberts A."/>
            <person name="Saif S."/>
            <person name="Shea T."/>
            <person name="Shenoy N."/>
            <person name="Sisk P."/>
            <person name="Stolte C."/>
            <person name="Sykes S."/>
            <person name="Wortman J."/>
            <person name="Nusbaum C."/>
            <person name="Birren B."/>
        </authorList>
    </citation>
    <scope>NUCLEOTIDE SEQUENCE [LARGE SCALE GENOMIC DNA]</scope>
    <source>
        <strain evidence="3">ATCC MYA-4855 / 20631-21</strain>
    </source>
</reference>
<keyword evidence="1" id="KW-1133">Transmembrane helix</keyword>
<evidence type="ECO:0000313" key="2">
    <source>
        <dbReference type="EMBL" id="ELR09959.1"/>
    </source>
</evidence>
<dbReference type="VEuPathDB" id="FungiDB:GMDG_00717"/>
<evidence type="ECO:0000313" key="3">
    <source>
        <dbReference type="Proteomes" id="UP000011064"/>
    </source>
</evidence>
<proteinExistence type="predicted"/>
<feature type="transmembrane region" description="Helical" evidence="1">
    <location>
        <begin position="45"/>
        <end position="68"/>
    </location>
</feature>
<evidence type="ECO:0000256" key="1">
    <source>
        <dbReference type="SAM" id="Phobius"/>
    </source>
</evidence>
<name>L8GAN3_PSED2</name>
<keyword evidence="1" id="KW-0472">Membrane</keyword>
<feature type="transmembrane region" description="Helical" evidence="1">
    <location>
        <begin position="80"/>
        <end position="98"/>
    </location>
</feature>
<dbReference type="EMBL" id="GL573176">
    <property type="protein sequence ID" value="ELR09959.1"/>
    <property type="molecule type" value="Genomic_DNA"/>
</dbReference>
<gene>
    <name evidence="2" type="ORF">GMDG_00717</name>
</gene>
<keyword evidence="3" id="KW-1185">Reference proteome</keyword>